<feature type="compositionally biased region" description="Basic residues" evidence="1">
    <location>
        <begin position="1689"/>
        <end position="1701"/>
    </location>
</feature>
<evidence type="ECO:0000256" key="1">
    <source>
        <dbReference type="SAM" id="MobiDB-lite"/>
    </source>
</evidence>
<feature type="compositionally biased region" description="Low complexity" evidence="1">
    <location>
        <begin position="1829"/>
        <end position="1841"/>
    </location>
</feature>
<feature type="region of interest" description="Disordered" evidence="1">
    <location>
        <begin position="1676"/>
        <end position="1701"/>
    </location>
</feature>
<feature type="compositionally biased region" description="Polar residues" evidence="1">
    <location>
        <begin position="575"/>
        <end position="588"/>
    </location>
</feature>
<dbReference type="EMBL" id="CM000645">
    <property type="protein sequence ID" value="EED90314.1"/>
    <property type="molecule type" value="Genomic_DNA"/>
</dbReference>
<feature type="compositionally biased region" description="Low complexity" evidence="1">
    <location>
        <begin position="196"/>
        <end position="215"/>
    </location>
</feature>
<name>B8C8M4_THAPS</name>
<feature type="compositionally biased region" description="Basic and acidic residues" evidence="1">
    <location>
        <begin position="429"/>
        <end position="456"/>
    </location>
</feature>
<dbReference type="Proteomes" id="UP000001449">
    <property type="component" value="Chromosome 9"/>
</dbReference>
<feature type="region of interest" description="Disordered" evidence="1">
    <location>
        <begin position="428"/>
        <end position="457"/>
    </location>
</feature>
<feature type="region of interest" description="Disordered" evidence="1">
    <location>
        <begin position="118"/>
        <end position="159"/>
    </location>
</feature>
<gene>
    <name evidence="2" type="ORF">THAPSDRAFT_8181</name>
</gene>
<evidence type="ECO:0000313" key="2">
    <source>
        <dbReference type="EMBL" id="EED90314.1"/>
    </source>
</evidence>
<feature type="compositionally biased region" description="Low complexity" evidence="1">
    <location>
        <begin position="1679"/>
        <end position="1688"/>
    </location>
</feature>
<protein>
    <submittedName>
        <fullName evidence="2">Uncharacterized protein</fullName>
    </submittedName>
</protein>
<feature type="compositionally biased region" description="Polar residues" evidence="1">
    <location>
        <begin position="150"/>
        <end position="159"/>
    </location>
</feature>
<accession>B8C8M4</accession>
<feature type="compositionally biased region" description="Acidic residues" evidence="1">
    <location>
        <begin position="1435"/>
        <end position="1445"/>
    </location>
</feature>
<feature type="region of interest" description="Disordered" evidence="1">
    <location>
        <begin position="1435"/>
        <end position="1455"/>
    </location>
</feature>
<dbReference type="InParanoid" id="B8C8M4"/>
<feature type="region of interest" description="Disordered" evidence="1">
    <location>
        <begin position="1367"/>
        <end position="1394"/>
    </location>
</feature>
<proteinExistence type="predicted"/>
<feature type="region of interest" description="Disordered" evidence="1">
    <location>
        <begin position="575"/>
        <end position="594"/>
    </location>
</feature>
<dbReference type="RefSeq" id="XP_002292339.1">
    <property type="nucleotide sequence ID" value="XM_002292303.1"/>
</dbReference>
<dbReference type="PaxDb" id="35128-Thaps8181"/>
<evidence type="ECO:0000313" key="3">
    <source>
        <dbReference type="Proteomes" id="UP000001449"/>
    </source>
</evidence>
<feature type="region of interest" description="Disordered" evidence="1">
    <location>
        <begin position="1211"/>
        <end position="1240"/>
    </location>
</feature>
<organism evidence="2 3">
    <name type="scientific">Thalassiosira pseudonana</name>
    <name type="common">Marine diatom</name>
    <name type="synonym">Cyclotella nana</name>
    <dbReference type="NCBI Taxonomy" id="35128"/>
    <lineage>
        <taxon>Eukaryota</taxon>
        <taxon>Sar</taxon>
        <taxon>Stramenopiles</taxon>
        <taxon>Ochrophyta</taxon>
        <taxon>Bacillariophyta</taxon>
        <taxon>Coscinodiscophyceae</taxon>
        <taxon>Thalassiosirophycidae</taxon>
        <taxon>Thalassiosirales</taxon>
        <taxon>Thalassiosiraceae</taxon>
        <taxon>Thalassiosira</taxon>
    </lineage>
</organism>
<reference evidence="2 3" key="2">
    <citation type="journal article" date="2008" name="Nature">
        <title>The Phaeodactylum genome reveals the evolutionary history of diatom genomes.</title>
        <authorList>
            <person name="Bowler C."/>
            <person name="Allen A.E."/>
            <person name="Badger J.H."/>
            <person name="Grimwood J."/>
            <person name="Jabbari K."/>
            <person name="Kuo A."/>
            <person name="Maheswari U."/>
            <person name="Martens C."/>
            <person name="Maumus F."/>
            <person name="Otillar R.P."/>
            <person name="Rayko E."/>
            <person name="Salamov A."/>
            <person name="Vandepoele K."/>
            <person name="Beszteri B."/>
            <person name="Gruber A."/>
            <person name="Heijde M."/>
            <person name="Katinka M."/>
            <person name="Mock T."/>
            <person name="Valentin K."/>
            <person name="Verret F."/>
            <person name="Berges J.A."/>
            <person name="Brownlee C."/>
            <person name="Cadoret J.P."/>
            <person name="Chiovitti A."/>
            <person name="Choi C.J."/>
            <person name="Coesel S."/>
            <person name="De Martino A."/>
            <person name="Detter J.C."/>
            <person name="Durkin C."/>
            <person name="Falciatore A."/>
            <person name="Fournet J."/>
            <person name="Haruta M."/>
            <person name="Huysman M.J."/>
            <person name="Jenkins B.D."/>
            <person name="Jiroutova K."/>
            <person name="Jorgensen R.E."/>
            <person name="Joubert Y."/>
            <person name="Kaplan A."/>
            <person name="Kroger N."/>
            <person name="Kroth P.G."/>
            <person name="La Roche J."/>
            <person name="Lindquist E."/>
            <person name="Lommer M."/>
            <person name="Martin-Jezequel V."/>
            <person name="Lopez P.J."/>
            <person name="Lucas S."/>
            <person name="Mangogna M."/>
            <person name="McGinnis K."/>
            <person name="Medlin L.K."/>
            <person name="Montsant A."/>
            <person name="Oudot-Le Secq M.P."/>
            <person name="Napoli C."/>
            <person name="Obornik M."/>
            <person name="Parker M.S."/>
            <person name="Petit J.L."/>
            <person name="Porcel B.M."/>
            <person name="Poulsen N."/>
            <person name="Robison M."/>
            <person name="Rychlewski L."/>
            <person name="Rynearson T.A."/>
            <person name="Schmutz J."/>
            <person name="Shapiro H."/>
            <person name="Siaut M."/>
            <person name="Stanley M."/>
            <person name="Sussman M.R."/>
            <person name="Taylor A.R."/>
            <person name="Vardi A."/>
            <person name="von Dassow P."/>
            <person name="Vyverman W."/>
            <person name="Willis A."/>
            <person name="Wyrwicz L.S."/>
            <person name="Rokhsar D.S."/>
            <person name="Weissenbach J."/>
            <person name="Armbrust E.V."/>
            <person name="Green B.R."/>
            <person name="Van de Peer Y."/>
            <person name="Grigoriev I.V."/>
        </authorList>
    </citation>
    <scope>NUCLEOTIDE SEQUENCE [LARGE SCALE GENOMIC DNA]</scope>
    <source>
        <strain evidence="2 3">CCMP1335</strain>
    </source>
</reference>
<dbReference type="HOGENOM" id="CLU_234663_0_0_1"/>
<feature type="region of interest" description="Disordered" evidence="1">
    <location>
        <begin position="292"/>
        <end position="322"/>
    </location>
</feature>
<reference evidence="2 3" key="1">
    <citation type="journal article" date="2004" name="Science">
        <title>The genome of the diatom Thalassiosira pseudonana: ecology, evolution, and metabolism.</title>
        <authorList>
            <person name="Armbrust E.V."/>
            <person name="Berges J.A."/>
            <person name="Bowler C."/>
            <person name="Green B.R."/>
            <person name="Martinez D."/>
            <person name="Putnam N.H."/>
            <person name="Zhou S."/>
            <person name="Allen A.E."/>
            <person name="Apt K.E."/>
            <person name="Bechner M."/>
            <person name="Brzezinski M.A."/>
            <person name="Chaal B.K."/>
            <person name="Chiovitti A."/>
            <person name="Davis A.K."/>
            <person name="Demarest M.S."/>
            <person name="Detter J.C."/>
            <person name="Glavina T."/>
            <person name="Goodstein D."/>
            <person name="Hadi M.Z."/>
            <person name="Hellsten U."/>
            <person name="Hildebrand M."/>
            <person name="Jenkins B.D."/>
            <person name="Jurka J."/>
            <person name="Kapitonov V.V."/>
            <person name="Kroger N."/>
            <person name="Lau W.W."/>
            <person name="Lane T.W."/>
            <person name="Larimer F.W."/>
            <person name="Lippmeier J.C."/>
            <person name="Lucas S."/>
            <person name="Medina M."/>
            <person name="Montsant A."/>
            <person name="Obornik M."/>
            <person name="Parker M.S."/>
            <person name="Palenik B."/>
            <person name="Pazour G.J."/>
            <person name="Richardson P.M."/>
            <person name="Rynearson T.A."/>
            <person name="Saito M.A."/>
            <person name="Schwartz D.C."/>
            <person name="Thamatrakoln K."/>
            <person name="Valentin K."/>
            <person name="Vardi A."/>
            <person name="Wilkerson F.P."/>
            <person name="Rokhsar D.S."/>
        </authorList>
    </citation>
    <scope>NUCLEOTIDE SEQUENCE [LARGE SCALE GENOMIC DNA]</scope>
    <source>
        <strain evidence="2 3">CCMP1335</strain>
    </source>
</reference>
<feature type="region of interest" description="Disordered" evidence="1">
    <location>
        <begin position="1"/>
        <end position="99"/>
    </location>
</feature>
<feature type="compositionally biased region" description="Low complexity" evidence="1">
    <location>
        <begin position="44"/>
        <end position="68"/>
    </location>
</feature>
<feature type="compositionally biased region" description="Low complexity" evidence="1">
    <location>
        <begin position="134"/>
        <end position="149"/>
    </location>
</feature>
<feature type="region of interest" description="Disordered" evidence="1">
    <location>
        <begin position="1822"/>
        <end position="1841"/>
    </location>
</feature>
<dbReference type="KEGG" id="tps:THAPSDRAFT_8181"/>
<feature type="region of interest" description="Disordered" evidence="1">
    <location>
        <begin position="194"/>
        <end position="243"/>
    </location>
</feature>
<sequence length="1960" mass="211004">MAPQPHHPQRTRSTRTRVGMGRPSTVCLDESAVVVTSQRKHPQQKSSKQQSSVSQLMNQQQQQQSGYQALTRKGQGKKVPVSTRSNASSSSSSIASSSIPGISGALSFEEFKEMRRASRHNNNNNGARRRSSEESLAANTSSSNSGATSKGRNSLSSSSVNGAYSMAAVSRTSIKSSASPSVIPKQSISGAYSATNVSRTSTSVRSSSNNNNNNSSGGGIQHAPSFGGASVTSKSTFRSATSGTTATTLSYDQFKQLRKESEALRREHVELYGEESVRGGGSVSVGRVSLSGVSRESFGGGNGGSMMGKQQQQEQQRHHSKEFNHSTATEVASNIHHDDDVIENSNINTLINNNNIKRESLDTLKSAAKLTAKTTAQVSVKVGRASFKASKEVAKVTGKATIKGAKATAKATAKGAAIVSKELNRQVSRRLEEQQQQKKRLSREDMHQQNDQKLESVDGECDVNVARTVERKSSAVDRAMDGAKSAFDTEEVLRAGAKLSQETTSAVNRQHVSFHSNANLCGSNNNNDNNGKNDEGLFPDVLGKNVVTSDNAIASSMSILTDEDGFSHRQRQYNTTTRSNQQCNNQQSLHKDRLSNDHQRLTKSVKKATKNIVNTSNIVATTVVHTTNVVAPKIANATTKASKVVASNVVVAAKAAHVIAGEVAVVTRESMDAAKVTVDTIMANAKTPARSNVGRMNQAQQQNVGVEGQRYADYISDPNYKVVLTPQPPAARGNHKYVCDPTTPHCLLGAVTAGICALPENHPDHPEYLPEGVPRMIDIRDDWEERAGFVSVKVVDGGDEVCMARTTFDTQGEGMPYLAERNSYPIDMDDTVQGSVVDENDCIVEEQDAFERALMNVVEANQDECDDVEEENDPRNHSMWVAVNEEEDINEEDEFMNVGDIIIGSTFDEEDEQPVVATEFFSQELIAPAENSPMSCGTFFIGDLEVESNSPDTKTLYDAVSMARALIETVSTEEDIFVSSPVVSKLEDEVAEYVSETLPAAQPKATEDGANNVRDQMRDFETPYSVQKGERALTFTEFKTMNKRVLFNSEHEEVSVNEHKLDDEQLYTTNYAHETKVVSNEATLASTSKPDSGKRVLKGRVLLLKVVKKISKAKSKGKNVLRQVFLLPQCPKPRSDAVANAGGDKFALVMPKSFPMPMSPASVSVASIASSIMSHGSSSSKRIIGAVPVYAATHPLGLPYGAIDYNRSVSDSTVDGTDALPPPPTNVQSEAKDSSGDADEDAVSYIAAAMKADPTDGGVVVEENETEEESSVFLLVAETDGPEESYRVISGFDGSTPVPVKDIVKTLSDGDSPRDSEIKPNNLAGLFTDGSKSSQGTSYSIMDAGEGQYVLTPTAAKHNVKNVFRQEKGTPSGAANAPITGAHSNLLPGSTCESDDDEDETLLYHDGCTVIRHTSTFGDNTIATATSARPMIEETVEDQKEEDEQPTTTPAPKESRLAVLDTPAGLSPDGPSFTKQAATNGSFLFSPNNMGRAGPRIRAQERAALKEGKVAPSITMLPASKREGVSSAVTTIAPMRQSYSSAASDVANTTMPLIAIEPAIEFRKSDASSIAVEIQKKPVVLSVTEPRQFSFKSTLSKFSAVPTDALAQNEEVSAITSSTESTVLVKRDEFATPLVTNCAPKKTYPATPFPENMAATENVDTPVAIAIVANQEVISPANSSSGSIGSSVSKKKQSLKHKNVPKSALKTRKGLVKDRISDIQQRLEVSSAVTDVNGRLKKNHSYKLKNVRRMTNGDKVLAPRKAVLQNPIFIRSVPIGIAKSYSKDESELNGAVSIENSRLSFSGDEKEDESNSYASKYNSNCEKITHNGSSPSSDASSYVSESTECDPFNSLLGKMSIEEVDSDDVVSPEKSIAINATKDKENADANNIALSSDRLLTFKSESSLVKPTEINQHDRRPALVSKSSRDLHLSSLQRTPMQARKWRTMAAAAAEKKTGSARFV</sequence>
<keyword evidence="3" id="KW-1185">Reference proteome</keyword>
<feature type="compositionally biased region" description="Low complexity" evidence="1">
    <location>
        <begin position="85"/>
        <end position="99"/>
    </location>
</feature>
<dbReference type="GeneID" id="7448128"/>